<dbReference type="EMBL" id="GGEC01029630">
    <property type="protein sequence ID" value="MBX10114.1"/>
    <property type="molecule type" value="Transcribed_RNA"/>
</dbReference>
<dbReference type="AlphaFoldDB" id="A0A2P2KWL6"/>
<sequence length="54" mass="6080">MLYVHQLLSVFTCSTLISITSSTLLASSCLFIISSEGYIIDLKVRIFLVHYLLL</sequence>
<proteinExistence type="predicted"/>
<organism evidence="1">
    <name type="scientific">Rhizophora mucronata</name>
    <name type="common">Asiatic mangrove</name>
    <dbReference type="NCBI Taxonomy" id="61149"/>
    <lineage>
        <taxon>Eukaryota</taxon>
        <taxon>Viridiplantae</taxon>
        <taxon>Streptophyta</taxon>
        <taxon>Embryophyta</taxon>
        <taxon>Tracheophyta</taxon>
        <taxon>Spermatophyta</taxon>
        <taxon>Magnoliopsida</taxon>
        <taxon>eudicotyledons</taxon>
        <taxon>Gunneridae</taxon>
        <taxon>Pentapetalae</taxon>
        <taxon>rosids</taxon>
        <taxon>fabids</taxon>
        <taxon>Malpighiales</taxon>
        <taxon>Rhizophoraceae</taxon>
        <taxon>Rhizophora</taxon>
    </lineage>
</organism>
<reference evidence="1" key="1">
    <citation type="submission" date="2018-02" db="EMBL/GenBank/DDBJ databases">
        <title>Rhizophora mucronata_Transcriptome.</title>
        <authorList>
            <person name="Meera S.P."/>
            <person name="Sreeshan A."/>
            <person name="Augustine A."/>
        </authorList>
    </citation>
    <scope>NUCLEOTIDE SEQUENCE</scope>
    <source>
        <tissue evidence="1">Leaf</tissue>
    </source>
</reference>
<protein>
    <submittedName>
        <fullName evidence="1">Uncharacterized protein</fullName>
    </submittedName>
</protein>
<name>A0A2P2KWL6_RHIMU</name>
<accession>A0A2P2KWL6</accession>
<evidence type="ECO:0000313" key="1">
    <source>
        <dbReference type="EMBL" id="MBX10114.1"/>
    </source>
</evidence>